<dbReference type="OrthoDB" id="26679at2759"/>
<dbReference type="GO" id="GO:0012505">
    <property type="term" value="C:endomembrane system"/>
    <property type="evidence" value="ECO:0007669"/>
    <property type="project" value="UniProtKB-SubCell"/>
</dbReference>
<organism evidence="10 11">
    <name type="scientific">Planoprotostelium fungivorum</name>
    <dbReference type="NCBI Taxonomy" id="1890364"/>
    <lineage>
        <taxon>Eukaryota</taxon>
        <taxon>Amoebozoa</taxon>
        <taxon>Evosea</taxon>
        <taxon>Variosea</taxon>
        <taxon>Cavosteliida</taxon>
        <taxon>Cavosteliaceae</taxon>
        <taxon>Planoprotostelium</taxon>
    </lineage>
</organism>
<dbReference type="InterPro" id="IPR035969">
    <property type="entry name" value="Rab-GAP_TBC_sf"/>
</dbReference>
<dbReference type="FunCoup" id="A0A2P6N050">
    <property type="interactions" value="2"/>
</dbReference>
<feature type="region of interest" description="Disordered" evidence="7">
    <location>
        <begin position="30"/>
        <end position="142"/>
    </location>
</feature>
<protein>
    <recommendedName>
        <fullName evidence="12">TBC1 domain family member 24</fullName>
    </recommendedName>
</protein>
<proteinExistence type="predicted"/>
<keyword evidence="4" id="KW-0472">Membrane</keyword>
<dbReference type="GO" id="GO:0030659">
    <property type="term" value="C:cytoplasmic vesicle membrane"/>
    <property type="evidence" value="ECO:0007669"/>
    <property type="project" value="UniProtKB-SubCell"/>
</dbReference>
<keyword evidence="3" id="KW-0770">Synapse</keyword>
<evidence type="ECO:0000256" key="7">
    <source>
        <dbReference type="SAM" id="MobiDB-lite"/>
    </source>
</evidence>
<evidence type="ECO:0000313" key="10">
    <source>
        <dbReference type="EMBL" id="PRP77332.1"/>
    </source>
</evidence>
<evidence type="ECO:0000256" key="4">
    <source>
        <dbReference type="ARBA" id="ARBA00023136"/>
    </source>
</evidence>
<comment type="caution">
    <text evidence="10">The sequence shown here is derived from an EMBL/GenBank/DDBJ whole genome shotgun (WGS) entry which is preliminary data.</text>
</comment>
<evidence type="ECO:0008006" key="12">
    <source>
        <dbReference type="Google" id="ProtNLM"/>
    </source>
</evidence>
<keyword evidence="5" id="KW-0968">Cytoplasmic vesicle</keyword>
<evidence type="ECO:0000256" key="3">
    <source>
        <dbReference type="ARBA" id="ARBA00023018"/>
    </source>
</evidence>
<name>A0A2P6N050_9EUKA</name>
<dbReference type="PANTHER" id="PTHR23354">
    <property type="entry name" value="NUCLEOLAR PROTEIN 7/ESTROGEN RECEPTOR COACTIVATOR-RELATED"/>
    <property type="match status" value="1"/>
</dbReference>
<evidence type="ECO:0000259" key="9">
    <source>
        <dbReference type="PROSITE" id="PS51886"/>
    </source>
</evidence>
<dbReference type="SUPFAM" id="SSF47923">
    <property type="entry name" value="Ypt/Rab-GAP domain of gyp1p"/>
    <property type="match status" value="2"/>
</dbReference>
<dbReference type="EMBL" id="MDYQ01000269">
    <property type="protein sequence ID" value="PRP77332.1"/>
    <property type="molecule type" value="Genomic_DNA"/>
</dbReference>
<reference evidence="10 11" key="1">
    <citation type="journal article" date="2018" name="Genome Biol. Evol.">
        <title>Multiple Roots of Fruiting Body Formation in Amoebozoa.</title>
        <authorList>
            <person name="Hillmann F."/>
            <person name="Forbes G."/>
            <person name="Novohradska S."/>
            <person name="Ferling I."/>
            <person name="Riege K."/>
            <person name="Groth M."/>
            <person name="Westermann M."/>
            <person name="Marz M."/>
            <person name="Spaller T."/>
            <person name="Winckler T."/>
            <person name="Schaap P."/>
            <person name="Glockner G."/>
        </authorList>
    </citation>
    <scope>NUCLEOTIDE SEQUENCE [LARGE SCALE GENOMIC DNA]</scope>
    <source>
        <strain evidence="10 11">Jena</strain>
    </source>
</reference>
<gene>
    <name evidence="10" type="ORF">PROFUN_05577</name>
</gene>
<dbReference type="AlphaFoldDB" id="A0A2P6N050"/>
<keyword evidence="11" id="KW-1185">Reference proteome</keyword>
<dbReference type="Gene3D" id="1.10.472.80">
    <property type="entry name" value="Ypt/Rab-GAP domain of gyp1p, domain 3"/>
    <property type="match status" value="1"/>
</dbReference>
<dbReference type="Proteomes" id="UP000241769">
    <property type="component" value="Unassembled WGS sequence"/>
</dbReference>
<evidence type="ECO:0000256" key="6">
    <source>
        <dbReference type="ARBA" id="ARBA00034103"/>
    </source>
</evidence>
<dbReference type="InterPro" id="IPR006571">
    <property type="entry name" value="TLDc_dom"/>
</dbReference>
<evidence type="ECO:0000256" key="2">
    <source>
        <dbReference type="ARBA" id="ARBA00004184"/>
    </source>
</evidence>
<dbReference type="PANTHER" id="PTHR23354:SF122">
    <property type="entry name" value="GTPASE-ACTIVATING PROTEIN SKYWALKER"/>
    <property type="match status" value="1"/>
</dbReference>
<dbReference type="SMART" id="SM00584">
    <property type="entry name" value="TLDc"/>
    <property type="match status" value="1"/>
</dbReference>
<evidence type="ECO:0000256" key="1">
    <source>
        <dbReference type="ARBA" id="ARBA00004156"/>
    </source>
</evidence>
<comment type="subcellular location">
    <subcellularLocation>
        <location evidence="1">Cytoplasmic vesicle membrane</location>
    </subcellularLocation>
    <subcellularLocation>
        <location evidence="2">Endomembrane system</location>
        <topology evidence="2">Peripheral membrane protein</topology>
    </subcellularLocation>
    <subcellularLocation>
        <location evidence="6">Synapse</location>
    </subcellularLocation>
</comment>
<accession>A0A2P6N050</accession>
<evidence type="ECO:0000259" key="8">
    <source>
        <dbReference type="PROSITE" id="PS50086"/>
    </source>
</evidence>
<dbReference type="Pfam" id="PF07534">
    <property type="entry name" value="TLD"/>
    <property type="match status" value="1"/>
</dbReference>
<dbReference type="InterPro" id="IPR000195">
    <property type="entry name" value="Rab-GAP-TBC_dom"/>
</dbReference>
<feature type="domain" description="TLDc" evidence="9">
    <location>
        <begin position="518"/>
        <end position="678"/>
    </location>
</feature>
<evidence type="ECO:0000256" key="5">
    <source>
        <dbReference type="ARBA" id="ARBA00023329"/>
    </source>
</evidence>
<feature type="domain" description="Rab-GAP TBC" evidence="8">
    <location>
        <begin position="213"/>
        <end position="426"/>
    </location>
</feature>
<feature type="compositionally biased region" description="Polar residues" evidence="7">
    <location>
        <begin position="71"/>
        <end position="90"/>
    </location>
</feature>
<sequence>MVYRYLASNWRLILNRLEPPRPLTQIFHIQSRSVQKSTDRSKMATSQDIPAENMQDWVEIPTLTITEAPENLSQSNPSTARTSRRQTISFTGRAPQPPSPRQSALAPQSNKTSRHRRSPSEGSKDLTTAPPAVTEPNNPYAIPPRRKFSVLEAFTFVRLPPAISKREQTRSVEQSADRIQKWSHVEFHEARIEERVPLCTSFYTSLKWLIKMGIPDPFRRVSWRILTGCAEFSHENPNFYMRALHNTFGEEVPKDILNVPTFGGKLSDTLLLVVGPERIKIMKRVLCVIAMEHPGLSYAPYLPNMVVLLSQHLSEGDTYVSIYLLLGLFPAVETKGRGREKKNYPHPHLKYTPQHKRIPTGYNDINAMFSTMCALAETKISGMRQLCEKLHISTMDFCKKIFFDYFVDLCSHPVVLDVFDCFLAEDVFFTYKVSLAFLKTLMTDFSARIQCCQNESDFLTAARDMGMTMNDGCYLVDLAATFKVDRNKVYGKDRNKSIDQALKHMTLFYHPKGLGKSEIIDSMQFEMIYTWLTARLRITNPILVYQSSKQGYSTSSLRNQCTETPQLIVLKTNKGIMGAFVMENWKGKGTRWYGDRHTFLFRFDPTPQKYNWTEGNLEAFQCNDGNGIQIGGPEGGLCLDEEMYRGHSRRSASLNNDPLTCDGSEDFTCSAVEVYNFE</sequence>
<dbReference type="PROSITE" id="PS50086">
    <property type="entry name" value="TBC_RABGAP"/>
    <property type="match status" value="1"/>
</dbReference>
<feature type="compositionally biased region" description="Polar residues" evidence="7">
    <location>
        <begin position="101"/>
        <end position="111"/>
    </location>
</feature>
<dbReference type="PROSITE" id="PS51886">
    <property type="entry name" value="TLDC"/>
    <property type="match status" value="1"/>
</dbReference>
<evidence type="ECO:0000313" key="11">
    <source>
        <dbReference type="Proteomes" id="UP000241769"/>
    </source>
</evidence>
<dbReference type="InParanoid" id="A0A2P6N050"/>